<evidence type="ECO:0000313" key="1">
    <source>
        <dbReference type="EMBL" id="PSR27429.1"/>
    </source>
</evidence>
<proteinExistence type="predicted"/>
<dbReference type="Proteomes" id="UP000242699">
    <property type="component" value="Unassembled WGS sequence"/>
</dbReference>
<accession>A0A2T2WYV5</accession>
<protein>
    <submittedName>
        <fullName evidence="1">Uncharacterized protein</fullName>
    </submittedName>
</protein>
<sequence>MMPEYPYFQAVADLLTEEEETASPWFWPEWQMLFCAILIPNIYFDSNLRFLQLWLLRNSHFMR</sequence>
<evidence type="ECO:0000313" key="2">
    <source>
        <dbReference type="Proteomes" id="UP000242699"/>
    </source>
</evidence>
<name>A0A2T2WYV5_9FIRM</name>
<dbReference type="AlphaFoldDB" id="A0A2T2WYV5"/>
<reference evidence="1 2" key="1">
    <citation type="journal article" date="2014" name="BMC Genomics">
        <title>Comparison of environmental and isolate Sulfobacillus genomes reveals diverse carbon, sulfur, nitrogen, and hydrogen metabolisms.</title>
        <authorList>
            <person name="Justice N.B."/>
            <person name="Norman A."/>
            <person name="Brown C.T."/>
            <person name="Singh A."/>
            <person name="Thomas B.C."/>
            <person name="Banfield J.F."/>
        </authorList>
    </citation>
    <scope>NUCLEOTIDE SEQUENCE [LARGE SCALE GENOMIC DNA]</scope>
    <source>
        <strain evidence="1">AMDSBA1</strain>
    </source>
</reference>
<gene>
    <name evidence="1" type="ORF">C7B43_11855</name>
</gene>
<comment type="caution">
    <text evidence="1">The sequence shown here is derived from an EMBL/GenBank/DDBJ whole genome shotgun (WGS) entry which is preliminary data.</text>
</comment>
<organism evidence="1 2">
    <name type="scientific">Sulfobacillus benefaciens</name>
    <dbReference type="NCBI Taxonomy" id="453960"/>
    <lineage>
        <taxon>Bacteria</taxon>
        <taxon>Bacillati</taxon>
        <taxon>Bacillota</taxon>
        <taxon>Clostridia</taxon>
        <taxon>Eubacteriales</taxon>
        <taxon>Clostridiales Family XVII. Incertae Sedis</taxon>
        <taxon>Sulfobacillus</taxon>
    </lineage>
</organism>
<dbReference type="EMBL" id="PXYT01000026">
    <property type="protein sequence ID" value="PSR27429.1"/>
    <property type="molecule type" value="Genomic_DNA"/>
</dbReference>